<evidence type="ECO:0008006" key="3">
    <source>
        <dbReference type="Google" id="ProtNLM"/>
    </source>
</evidence>
<dbReference type="InterPro" id="IPR005615">
    <property type="entry name" value="Glutathione_synthase"/>
</dbReference>
<dbReference type="Proteomes" id="UP001066276">
    <property type="component" value="Chromosome 2_1"/>
</dbReference>
<reference evidence="1" key="1">
    <citation type="journal article" date="2022" name="bioRxiv">
        <title>Sequencing and chromosome-scale assembly of the giantPleurodeles waltlgenome.</title>
        <authorList>
            <person name="Brown T."/>
            <person name="Elewa A."/>
            <person name="Iarovenko S."/>
            <person name="Subramanian E."/>
            <person name="Araus A.J."/>
            <person name="Petzold A."/>
            <person name="Susuki M."/>
            <person name="Suzuki K.-i.T."/>
            <person name="Hayashi T."/>
            <person name="Toyoda A."/>
            <person name="Oliveira C."/>
            <person name="Osipova E."/>
            <person name="Leigh N.D."/>
            <person name="Simon A."/>
            <person name="Yun M.H."/>
        </authorList>
    </citation>
    <scope>NUCLEOTIDE SEQUENCE</scope>
    <source>
        <strain evidence="1">20211129_DDA</strain>
        <tissue evidence="1">Liver</tissue>
    </source>
</reference>
<sequence>MFLQDTLASTAKVNDFIDQLFKIYKHVLKEGIAQIVFLGLNRSDYMFHCEADGTTVLKQIEINTICAGFGAMASRTTEVYRHVLNVLGKSKEALKLLPNNPVKAIANAFAKAWELYGSKRLVLIAWGNVSHLLQGCCDDPGRKRPNVCS</sequence>
<gene>
    <name evidence="1" type="ORF">NDU88_003548</name>
</gene>
<protein>
    <recommendedName>
        <fullName evidence="3">Glutathione synthetase</fullName>
    </recommendedName>
</protein>
<dbReference type="AlphaFoldDB" id="A0AAV7VDR4"/>
<dbReference type="GO" id="GO:0005524">
    <property type="term" value="F:ATP binding"/>
    <property type="evidence" value="ECO:0007669"/>
    <property type="project" value="InterPro"/>
</dbReference>
<proteinExistence type="predicted"/>
<accession>A0AAV7VDR4</accession>
<evidence type="ECO:0000313" key="2">
    <source>
        <dbReference type="Proteomes" id="UP001066276"/>
    </source>
</evidence>
<comment type="caution">
    <text evidence="1">The sequence shown here is derived from an EMBL/GenBank/DDBJ whole genome shotgun (WGS) entry which is preliminary data.</text>
</comment>
<dbReference type="EMBL" id="JANPWB010000003">
    <property type="protein sequence ID" value="KAJ1199715.1"/>
    <property type="molecule type" value="Genomic_DNA"/>
</dbReference>
<dbReference type="Gene3D" id="3.30.470.20">
    <property type="entry name" value="ATP-grasp fold, B domain"/>
    <property type="match status" value="1"/>
</dbReference>
<dbReference type="Pfam" id="PF03917">
    <property type="entry name" value="GSH_synth_ATP"/>
    <property type="match status" value="1"/>
</dbReference>
<dbReference type="PANTHER" id="PTHR11130:SF0">
    <property type="entry name" value="GLUTATHIONE SYNTHETASE"/>
    <property type="match status" value="1"/>
</dbReference>
<dbReference type="PANTHER" id="PTHR11130">
    <property type="entry name" value="GLUTATHIONE SYNTHETASE"/>
    <property type="match status" value="1"/>
</dbReference>
<organism evidence="1 2">
    <name type="scientific">Pleurodeles waltl</name>
    <name type="common">Iberian ribbed newt</name>
    <dbReference type="NCBI Taxonomy" id="8319"/>
    <lineage>
        <taxon>Eukaryota</taxon>
        <taxon>Metazoa</taxon>
        <taxon>Chordata</taxon>
        <taxon>Craniata</taxon>
        <taxon>Vertebrata</taxon>
        <taxon>Euteleostomi</taxon>
        <taxon>Amphibia</taxon>
        <taxon>Batrachia</taxon>
        <taxon>Caudata</taxon>
        <taxon>Salamandroidea</taxon>
        <taxon>Salamandridae</taxon>
        <taxon>Pleurodelinae</taxon>
        <taxon>Pleurodeles</taxon>
    </lineage>
</organism>
<evidence type="ECO:0000313" key="1">
    <source>
        <dbReference type="EMBL" id="KAJ1199715.1"/>
    </source>
</evidence>
<dbReference type="GO" id="GO:0005829">
    <property type="term" value="C:cytosol"/>
    <property type="evidence" value="ECO:0007669"/>
    <property type="project" value="TreeGrafter"/>
</dbReference>
<keyword evidence="2" id="KW-1185">Reference proteome</keyword>
<name>A0AAV7VDR4_PLEWA</name>
<dbReference type="GO" id="GO:0043295">
    <property type="term" value="F:glutathione binding"/>
    <property type="evidence" value="ECO:0007669"/>
    <property type="project" value="TreeGrafter"/>
</dbReference>
<dbReference type="SUPFAM" id="SSF56059">
    <property type="entry name" value="Glutathione synthetase ATP-binding domain-like"/>
    <property type="match status" value="1"/>
</dbReference>
<dbReference type="GO" id="GO:0004363">
    <property type="term" value="F:glutathione synthase activity"/>
    <property type="evidence" value="ECO:0007669"/>
    <property type="project" value="InterPro"/>
</dbReference>